<organism evidence="2 3">
    <name type="scientific">Platysternon megacephalum</name>
    <name type="common">big-headed turtle</name>
    <dbReference type="NCBI Taxonomy" id="55544"/>
    <lineage>
        <taxon>Eukaryota</taxon>
        <taxon>Metazoa</taxon>
        <taxon>Chordata</taxon>
        <taxon>Craniata</taxon>
        <taxon>Vertebrata</taxon>
        <taxon>Euteleostomi</taxon>
        <taxon>Archelosauria</taxon>
        <taxon>Testudinata</taxon>
        <taxon>Testudines</taxon>
        <taxon>Cryptodira</taxon>
        <taxon>Durocryptodira</taxon>
        <taxon>Testudinoidea</taxon>
        <taxon>Platysternidae</taxon>
        <taxon>Platysternon</taxon>
    </lineage>
</organism>
<dbReference type="InterPro" id="IPR040958">
    <property type="entry name" value="SNAD1"/>
</dbReference>
<comment type="caution">
    <text evidence="2">The sequence shown here is derived from an EMBL/GenBank/DDBJ whole genome shotgun (WGS) entry which is preliminary data.</text>
</comment>
<feature type="signal peptide" evidence="1">
    <location>
        <begin position="1"/>
        <end position="22"/>
    </location>
</feature>
<dbReference type="Pfam" id="PF18744">
    <property type="entry name" value="SNAD1"/>
    <property type="match status" value="1"/>
</dbReference>
<feature type="chain" id="PRO_5020021691" evidence="1">
    <location>
        <begin position="23"/>
        <end position="108"/>
    </location>
</feature>
<reference evidence="2 3" key="1">
    <citation type="submission" date="2019-04" db="EMBL/GenBank/DDBJ databases">
        <title>Draft genome of the big-headed turtle Platysternon megacephalum.</title>
        <authorList>
            <person name="Gong S."/>
        </authorList>
    </citation>
    <scope>NUCLEOTIDE SEQUENCE [LARGE SCALE GENOMIC DNA]</scope>
    <source>
        <strain evidence="2">DO16091913</strain>
        <tissue evidence="2">Muscle</tissue>
    </source>
</reference>
<proteinExistence type="predicted"/>
<gene>
    <name evidence="2" type="ORF">DR999_PMT20700</name>
</gene>
<evidence type="ECO:0000256" key="1">
    <source>
        <dbReference type="SAM" id="SignalP"/>
    </source>
</evidence>
<evidence type="ECO:0000313" key="2">
    <source>
        <dbReference type="EMBL" id="TFJ97450.1"/>
    </source>
</evidence>
<reference evidence="2 3" key="2">
    <citation type="submission" date="2019-04" db="EMBL/GenBank/DDBJ databases">
        <title>The genome sequence of big-headed turtle.</title>
        <authorList>
            <person name="Gong S."/>
        </authorList>
    </citation>
    <scope>NUCLEOTIDE SEQUENCE [LARGE SCALE GENOMIC DNA]</scope>
    <source>
        <strain evidence="2">DO16091913</strain>
        <tissue evidence="2">Muscle</tissue>
    </source>
</reference>
<dbReference type="OrthoDB" id="9410992at2759"/>
<keyword evidence="3" id="KW-1185">Reference proteome</keyword>
<accession>A0A4D9DJK4</accession>
<dbReference type="EMBL" id="QXTE01000494">
    <property type="protein sequence ID" value="TFJ97450.1"/>
    <property type="molecule type" value="Genomic_DNA"/>
</dbReference>
<sequence>MPRAGLLLLPLLLCFGPETVGSIDPATLKAIVDHVSPHHLLPIVQYAASISLPQSVCKGPSPSELQKHLPMVKLQAMKSKLETDLLYKGNHVVAAKPDKSGQRSLHSE</sequence>
<name>A0A4D9DJK4_9SAUR</name>
<keyword evidence="1" id="KW-0732">Signal</keyword>
<evidence type="ECO:0000313" key="3">
    <source>
        <dbReference type="Proteomes" id="UP000297703"/>
    </source>
</evidence>
<dbReference type="AlphaFoldDB" id="A0A4D9DJK4"/>
<dbReference type="Proteomes" id="UP000297703">
    <property type="component" value="Unassembled WGS sequence"/>
</dbReference>
<protein>
    <submittedName>
        <fullName evidence="2">Uncharacterized protein</fullName>
    </submittedName>
</protein>